<feature type="domain" description="PARG catalytic Macro" evidence="2">
    <location>
        <begin position="199"/>
        <end position="384"/>
    </location>
</feature>
<feature type="binding site" evidence="1">
    <location>
        <position position="231"/>
    </location>
    <ligand>
        <name>substrate</name>
    </ligand>
</feature>
<evidence type="ECO:0000256" key="1">
    <source>
        <dbReference type="PIRSR" id="PIRSR607724-2"/>
    </source>
</evidence>
<dbReference type="AlphaFoldDB" id="A0A6G0WJ17"/>
<feature type="binding site" evidence="1">
    <location>
        <position position="245"/>
    </location>
    <ligand>
        <name>substrate</name>
    </ligand>
</feature>
<dbReference type="PANTHER" id="PTHR12837:SF0">
    <property type="entry name" value="POLY(ADP-RIBOSE) GLYCOHYDROLASE"/>
    <property type="match status" value="1"/>
</dbReference>
<dbReference type="GO" id="GO:0004649">
    <property type="term" value="F:poly(ADP-ribose) glycohydrolase activity"/>
    <property type="evidence" value="ECO:0007669"/>
    <property type="project" value="InterPro"/>
</dbReference>
<evidence type="ECO:0000313" key="3">
    <source>
        <dbReference type="EMBL" id="KAF0727222.1"/>
    </source>
</evidence>
<dbReference type="PANTHER" id="PTHR12837">
    <property type="entry name" value="POLY ADP-RIBOSE GLYCOHYDROLASE"/>
    <property type="match status" value="1"/>
</dbReference>
<dbReference type="GO" id="GO:0006282">
    <property type="term" value="P:regulation of DNA repair"/>
    <property type="evidence" value="ECO:0007669"/>
    <property type="project" value="InterPro"/>
</dbReference>
<feature type="binding site" evidence="1">
    <location>
        <position position="286"/>
    </location>
    <ligand>
        <name>substrate</name>
    </ligand>
</feature>
<evidence type="ECO:0000313" key="4">
    <source>
        <dbReference type="Proteomes" id="UP000481153"/>
    </source>
</evidence>
<sequence length="434" mass="48884">MAIIHESSAMSALQCAALQRTPSYPIGSFDDFAAYLDPKHKPEANGRRNFPALERAIQEFNTHFGYDFFTTLLPAIIEWAINVPESYPAESGLKFGAESEVSSSGEFIVWTCQYTSEVARFILANIFLLNTPTTVESAGSVDMFRVLQSNTMSIHGDVGSARVLSLLAYFHMQLRELDNPGRMITIERREWTGEIDPKDDWRTSKASLVPVELSVSSMESSSAKRFVNFANQNLHIHRIIPSATQEEVLFTCAPEAYIAIGLCARMQPNQVILIRNVQRYISYTGYLDTFRFADVLTPLPPPFDILSMDATVANHFTENIVHRDILKASLAFVDARPSAVSTGHWGCGVFGGNKTHKFIQQWIAASIRKGVTRLDYSVFGDTRLIGAWNQIIEAIRQRKWTIADVSKNLLLNYAKLNRSRREPYEQFVARVLEI</sequence>
<accession>A0A6G0WJ17</accession>
<organism evidence="3 4">
    <name type="scientific">Aphanomyces euteiches</name>
    <dbReference type="NCBI Taxonomy" id="100861"/>
    <lineage>
        <taxon>Eukaryota</taxon>
        <taxon>Sar</taxon>
        <taxon>Stramenopiles</taxon>
        <taxon>Oomycota</taxon>
        <taxon>Saprolegniomycetes</taxon>
        <taxon>Saprolegniales</taxon>
        <taxon>Verrucalvaceae</taxon>
        <taxon>Aphanomyces</taxon>
    </lineage>
</organism>
<dbReference type="GO" id="GO:0005634">
    <property type="term" value="C:nucleus"/>
    <property type="evidence" value="ECO:0007669"/>
    <property type="project" value="TreeGrafter"/>
</dbReference>
<dbReference type="InterPro" id="IPR046372">
    <property type="entry name" value="PARG_cat_C"/>
</dbReference>
<dbReference type="InterPro" id="IPR007724">
    <property type="entry name" value="Poly_GlycHdrlase"/>
</dbReference>
<keyword evidence="4" id="KW-1185">Reference proteome</keyword>
<dbReference type="GO" id="GO:0009225">
    <property type="term" value="P:nucleotide-sugar metabolic process"/>
    <property type="evidence" value="ECO:0007669"/>
    <property type="project" value="TreeGrafter"/>
</dbReference>
<dbReference type="EMBL" id="VJMJ01000200">
    <property type="protein sequence ID" value="KAF0727222.1"/>
    <property type="molecule type" value="Genomic_DNA"/>
</dbReference>
<dbReference type="GO" id="GO:0005737">
    <property type="term" value="C:cytoplasm"/>
    <property type="evidence" value="ECO:0007669"/>
    <property type="project" value="TreeGrafter"/>
</dbReference>
<protein>
    <recommendedName>
        <fullName evidence="2">PARG catalytic Macro domain-containing protein</fullName>
    </recommendedName>
</protein>
<proteinExistence type="predicted"/>
<dbReference type="GO" id="GO:0005975">
    <property type="term" value="P:carbohydrate metabolic process"/>
    <property type="evidence" value="ECO:0007669"/>
    <property type="project" value="InterPro"/>
</dbReference>
<evidence type="ECO:0000259" key="2">
    <source>
        <dbReference type="Pfam" id="PF05028"/>
    </source>
</evidence>
<dbReference type="Proteomes" id="UP000481153">
    <property type="component" value="Unassembled WGS sequence"/>
</dbReference>
<name>A0A6G0WJ17_9STRA</name>
<gene>
    <name evidence="3" type="ORF">Ae201684_014750</name>
</gene>
<dbReference type="VEuPathDB" id="FungiDB:AeMF1_000135"/>
<comment type="caution">
    <text evidence="3">The sequence shown here is derived from an EMBL/GenBank/DDBJ whole genome shotgun (WGS) entry which is preliminary data.</text>
</comment>
<dbReference type="GO" id="GO:1990966">
    <property type="term" value="P:ATP generation from poly-ADP-D-ribose"/>
    <property type="evidence" value="ECO:0007669"/>
    <property type="project" value="TreeGrafter"/>
</dbReference>
<dbReference type="Pfam" id="PF05028">
    <property type="entry name" value="PARG_cat_C"/>
    <property type="match status" value="1"/>
</dbReference>
<reference evidence="3 4" key="1">
    <citation type="submission" date="2019-07" db="EMBL/GenBank/DDBJ databases">
        <title>Genomics analysis of Aphanomyces spp. identifies a new class of oomycete effector associated with host adaptation.</title>
        <authorList>
            <person name="Gaulin E."/>
        </authorList>
    </citation>
    <scope>NUCLEOTIDE SEQUENCE [LARGE SCALE GENOMIC DNA]</scope>
    <source>
        <strain evidence="3 4">ATCC 201684</strain>
    </source>
</reference>